<accession>A0A955I847</accession>
<dbReference type="InterPro" id="IPR029039">
    <property type="entry name" value="Flavoprotein-like_sf"/>
</dbReference>
<dbReference type="GO" id="GO:0010181">
    <property type="term" value="F:FMN binding"/>
    <property type="evidence" value="ECO:0007669"/>
    <property type="project" value="InterPro"/>
</dbReference>
<keyword evidence="6" id="KW-0249">Electron transport</keyword>
<comment type="cofactor">
    <cofactor evidence="1">
        <name>FMN</name>
        <dbReference type="ChEBI" id="CHEBI:58210"/>
    </cofactor>
</comment>
<evidence type="ECO:0000256" key="3">
    <source>
        <dbReference type="ARBA" id="ARBA00022448"/>
    </source>
</evidence>
<dbReference type="InterPro" id="IPR001094">
    <property type="entry name" value="Flavdoxin-like"/>
</dbReference>
<evidence type="ECO:0000256" key="6">
    <source>
        <dbReference type="ARBA" id="ARBA00022982"/>
    </source>
</evidence>
<keyword evidence="4" id="KW-0285">Flavoprotein</keyword>
<keyword evidence="5" id="KW-0288">FMN</keyword>
<dbReference type="AlphaFoldDB" id="A0A955I847"/>
<comment type="similarity">
    <text evidence="2">Belongs to the flavodoxin family.</text>
</comment>
<reference evidence="8" key="2">
    <citation type="journal article" date="2021" name="Microbiome">
        <title>Successional dynamics and alternative stable states in a saline activated sludge microbial community over 9 years.</title>
        <authorList>
            <person name="Wang Y."/>
            <person name="Ye J."/>
            <person name="Ju F."/>
            <person name="Liu L."/>
            <person name="Boyd J.A."/>
            <person name="Deng Y."/>
            <person name="Parks D.H."/>
            <person name="Jiang X."/>
            <person name="Yin X."/>
            <person name="Woodcroft B.J."/>
            <person name="Tyson G.W."/>
            <person name="Hugenholtz P."/>
            <person name="Polz M.F."/>
            <person name="Zhang T."/>
        </authorList>
    </citation>
    <scope>NUCLEOTIDE SEQUENCE</scope>
    <source>
        <strain evidence="8">HKST-UBA15</strain>
    </source>
</reference>
<dbReference type="PANTHER" id="PTHR42809:SF1">
    <property type="entry name" value="FLAVODOXIN 1"/>
    <property type="match status" value="1"/>
</dbReference>
<dbReference type="Proteomes" id="UP000745577">
    <property type="component" value="Unassembled WGS sequence"/>
</dbReference>
<comment type="caution">
    <text evidence="8">The sequence shown here is derived from an EMBL/GenBank/DDBJ whole genome shotgun (WGS) entry which is preliminary data.</text>
</comment>
<dbReference type="SUPFAM" id="SSF52218">
    <property type="entry name" value="Flavoproteins"/>
    <property type="match status" value="1"/>
</dbReference>
<name>A0A955I847_9BACT</name>
<organism evidence="8 9">
    <name type="scientific">Candidatus Dojkabacteria bacterium</name>
    <dbReference type="NCBI Taxonomy" id="2099670"/>
    <lineage>
        <taxon>Bacteria</taxon>
        <taxon>Candidatus Dojkabacteria</taxon>
    </lineage>
</organism>
<evidence type="ECO:0000256" key="4">
    <source>
        <dbReference type="ARBA" id="ARBA00022630"/>
    </source>
</evidence>
<proteinExistence type="inferred from homology"/>
<dbReference type="PANTHER" id="PTHR42809">
    <property type="entry name" value="FLAVODOXIN 2"/>
    <property type="match status" value="1"/>
</dbReference>
<dbReference type="Gene3D" id="3.40.50.360">
    <property type="match status" value="1"/>
</dbReference>
<dbReference type="InterPro" id="IPR008254">
    <property type="entry name" value="Flavodoxin/NO_synth"/>
</dbReference>
<dbReference type="EMBL" id="JAGQLL010000006">
    <property type="protein sequence ID" value="MCA9379629.1"/>
    <property type="molecule type" value="Genomic_DNA"/>
</dbReference>
<evidence type="ECO:0000256" key="2">
    <source>
        <dbReference type="ARBA" id="ARBA00005267"/>
    </source>
</evidence>
<evidence type="ECO:0000256" key="5">
    <source>
        <dbReference type="ARBA" id="ARBA00022643"/>
    </source>
</evidence>
<evidence type="ECO:0000256" key="1">
    <source>
        <dbReference type="ARBA" id="ARBA00001917"/>
    </source>
</evidence>
<dbReference type="InterPro" id="IPR050619">
    <property type="entry name" value="Flavodoxin"/>
</dbReference>
<evidence type="ECO:0000259" key="7">
    <source>
        <dbReference type="PROSITE" id="PS50902"/>
    </source>
</evidence>
<keyword evidence="3" id="KW-0813">Transport</keyword>
<protein>
    <submittedName>
        <fullName evidence="8">Flavodoxin domain-containing protein</fullName>
    </submittedName>
</protein>
<evidence type="ECO:0000313" key="8">
    <source>
        <dbReference type="EMBL" id="MCA9379629.1"/>
    </source>
</evidence>
<dbReference type="PRINTS" id="PR00369">
    <property type="entry name" value="FLAVODOXIN"/>
</dbReference>
<dbReference type="Pfam" id="PF00258">
    <property type="entry name" value="Flavodoxin_1"/>
    <property type="match status" value="1"/>
</dbReference>
<gene>
    <name evidence="8" type="ORF">KC675_00435</name>
</gene>
<evidence type="ECO:0000313" key="9">
    <source>
        <dbReference type="Proteomes" id="UP000745577"/>
    </source>
</evidence>
<feature type="domain" description="Flavodoxin-like" evidence="7">
    <location>
        <begin position="4"/>
        <end position="147"/>
    </location>
</feature>
<sequence length="150" mass="16957">MSKILVSFATMSGNTEKVAQHINTELPKLLPETQTSFVNMMELTEELFNEHDLNILGSSTWTDGEFNPISEEFFNRLSASTIDLNGIKFALFGLGESYYPEFCTVVEKMESIIKSKNGILVAESLKLDGYVDDNMLHSVTEWMNKFLNTI</sequence>
<dbReference type="PROSITE" id="PS50902">
    <property type="entry name" value="FLAVODOXIN_LIKE"/>
    <property type="match status" value="1"/>
</dbReference>
<reference evidence="8" key="1">
    <citation type="submission" date="2020-04" db="EMBL/GenBank/DDBJ databases">
        <authorList>
            <person name="Zhang T."/>
        </authorList>
    </citation>
    <scope>NUCLEOTIDE SEQUENCE</scope>
    <source>
        <strain evidence="8">HKST-UBA15</strain>
    </source>
</reference>